<dbReference type="Proteomes" id="UP000054516">
    <property type="component" value="Unassembled WGS sequence"/>
</dbReference>
<keyword evidence="10" id="KW-1185">Reference proteome</keyword>
<dbReference type="GO" id="GO:0017119">
    <property type="term" value="C:Golgi transport complex"/>
    <property type="evidence" value="ECO:0007669"/>
    <property type="project" value="InterPro"/>
</dbReference>
<evidence type="ECO:0000256" key="6">
    <source>
        <dbReference type="SAM" id="MobiDB-lite"/>
    </source>
</evidence>
<evidence type="ECO:0000256" key="2">
    <source>
        <dbReference type="ARBA" id="ARBA00020974"/>
    </source>
</evidence>
<dbReference type="InterPro" id="IPR048485">
    <property type="entry name" value="COG5_helical"/>
</dbReference>
<evidence type="ECO:0000256" key="5">
    <source>
        <dbReference type="SAM" id="Coils"/>
    </source>
</evidence>
<dbReference type="PANTHER" id="PTHR13228:SF3">
    <property type="entry name" value="CONSERVED OLIGOMERIC GOLGI COMPLEX SUBUNIT 5"/>
    <property type="match status" value="1"/>
</dbReference>
<evidence type="ECO:0000259" key="7">
    <source>
        <dbReference type="Pfam" id="PF10392"/>
    </source>
</evidence>
<dbReference type="InterPro" id="IPR049176">
    <property type="entry name" value="COG5_N"/>
</dbReference>
<dbReference type="GO" id="GO:0006891">
    <property type="term" value="P:intra-Golgi vesicle-mediated transport"/>
    <property type="evidence" value="ECO:0007669"/>
    <property type="project" value="InterPro"/>
</dbReference>
<dbReference type="AlphaFoldDB" id="A0A1S7UNN5"/>
<dbReference type="OMA" id="YFWRTLA"/>
<keyword evidence="4" id="KW-0472">Membrane</keyword>
<organism evidence="9">
    <name type="scientific">Rosellinia necatrix</name>
    <name type="common">White root-rot fungus</name>
    <dbReference type="NCBI Taxonomy" id="77044"/>
    <lineage>
        <taxon>Eukaryota</taxon>
        <taxon>Fungi</taxon>
        <taxon>Dikarya</taxon>
        <taxon>Ascomycota</taxon>
        <taxon>Pezizomycotina</taxon>
        <taxon>Sordariomycetes</taxon>
        <taxon>Xylariomycetidae</taxon>
        <taxon>Xylariales</taxon>
        <taxon>Xylariaceae</taxon>
        <taxon>Rosellinia</taxon>
    </lineage>
</organism>
<dbReference type="STRING" id="77044.A0A1S7UNN5"/>
<dbReference type="GO" id="GO:0000139">
    <property type="term" value="C:Golgi membrane"/>
    <property type="evidence" value="ECO:0007669"/>
    <property type="project" value="UniProtKB-SubCell"/>
</dbReference>
<comment type="subcellular location">
    <subcellularLocation>
        <location evidence="1">Golgi apparatus membrane</location>
        <topology evidence="1">Peripheral membrane protein</topology>
    </subcellularLocation>
</comment>
<keyword evidence="3" id="KW-0333">Golgi apparatus</keyword>
<proteinExistence type="predicted"/>
<feature type="domain" description="Conserved oligomeric Golgi complex subunit 5 N-terminal" evidence="7">
    <location>
        <begin position="17"/>
        <end position="148"/>
    </location>
</feature>
<dbReference type="Pfam" id="PF20649">
    <property type="entry name" value="COG5_C"/>
    <property type="match status" value="1"/>
</dbReference>
<evidence type="ECO:0000256" key="1">
    <source>
        <dbReference type="ARBA" id="ARBA00004395"/>
    </source>
</evidence>
<sequence>MSANEEEEEASYIDYDTFLDPGFKPSSFANTLVLATNNPTDTPLDLSTPLSKVLFDAQEIDSHIHLLTTRSAVPLLTHTKEQTDASKKIISEIDNQVKSLNESYKQLEKEVIQKHAEADEVRLVASRLWETLRLGRSVGRCLQLGRQLEVQHAELSSGSGSSKKDDHRALVRCAHTIVSLREITERKAPGEEGHGLEKVDATRSLQDHVVGPIERSIRTISEQIIREFSIGSASGTATFAQSEEAKARMISAAITLYLISPTAGVKPDKWTPQLLVQALEVYLRNALQSSVASLARSLATLPSLDRTLAEVSARCQNVTALEIILDATKAPSHPLLLAQRHAPEKNNLLQPLLAYLETGSLASYFWRSMASSLAPRVQEIVNRGGVSARTLKTNRNAVGEAIRECVTRGSQAPSTVAPAKGRGAKGDAEGNGGWDREVAVMVGSVVNNLGR</sequence>
<accession>A0A1S7UNN5</accession>
<dbReference type="Pfam" id="PF10392">
    <property type="entry name" value="COG5_N"/>
    <property type="match status" value="1"/>
</dbReference>
<dbReference type="EMBL" id="DF977484">
    <property type="protein sequence ID" value="GAP85070.2"/>
    <property type="molecule type" value="Genomic_DNA"/>
</dbReference>
<keyword evidence="5" id="KW-0175">Coiled coil</keyword>
<gene>
    <name evidence="9" type="ORF">SAMD00023353_3901230</name>
</gene>
<evidence type="ECO:0000256" key="4">
    <source>
        <dbReference type="ARBA" id="ARBA00023136"/>
    </source>
</evidence>
<evidence type="ECO:0000313" key="10">
    <source>
        <dbReference type="Proteomes" id="UP000054516"/>
    </source>
</evidence>
<protein>
    <recommendedName>
        <fullName evidence="2">Conserved oligomeric Golgi complex subunit 5</fullName>
    </recommendedName>
</protein>
<evidence type="ECO:0000259" key="8">
    <source>
        <dbReference type="Pfam" id="PF20649"/>
    </source>
</evidence>
<evidence type="ECO:0000256" key="3">
    <source>
        <dbReference type="ARBA" id="ARBA00023034"/>
    </source>
</evidence>
<feature type="region of interest" description="Disordered" evidence="6">
    <location>
        <begin position="409"/>
        <end position="432"/>
    </location>
</feature>
<dbReference type="OrthoDB" id="18786at2759"/>
<feature type="coiled-coil region" evidence="5">
    <location>
        <begin position="90"/>
        <end position="117"/>
    </location>
</feature>
<feature type="domain" description="Conserved oligomeric Golgi complex subunit 5 helical" evidence="8">
    <location>
        <begin position="196"/>
        <end position="404"/>
    </location>
</feature>
<name>A0A1S7UNN5_ROSNE</name>
<dbReference type="PANTHER" id="PTHR13228">
    <property type="entry name" value="CONSERVED OLIGOMERIC GOLGI COMPLEX COMPONENT 5"/>
    <property type="match status" value="1"/>
</dbReference>
<reference evidence="9" key="1">
    <citation type="submission" date="2016-03" db="EMBL/GenBank/DDBJ databases">
        <title>Draft genome sequence of Rosellinia necatrix.</title>
        <authorList>
            <person name="Kanematsu S."/>
        </authorList>
    </citation>
    <scope>NUCLEOTIDE SEQUENCE [LARGE SCALE GENOMIC DNA]</scope>
    <source>
        <strain evidence="9">W97</strain>
    </source>
</reference>
<evidence type="ECO:0000313" key="9">
    <source>
        <dbReference type="EMBL" id="GAP85070.2"/>
    </source>
</evidence>
<dbReference type="InterPro" id="IPR019465">
    <property type="entry name" value="Cog5"/>
</dbReference>